<organism evidence="3 4">
    <name type="scientific">Tritrichomonas musculus</name>
    <dbReference type="NCBI Taxonomy" id="1915356"/>
    <lineage>
        <taxon>Eukaryota</taxon>
        <taxon>Metamonada</taxon>
        <taxon>Parabasalia</taxon>
        <taxon>Tritrichomonadida</taxon>
        <taxon>Tritrichomonadidae</taxon>
        <taxon>Tritrichomonas</taxon>
    </lineage>
</organism>
<dbReference type="Gene3D" id="3.90.70.10">
    <property type="entry name" value="Cysteine proteinases"/>
    <property type="match status" value="1"/>
</dbReference>
<sequence>MSLYPEVPELSIEENIKPFGIKNPNKISFPVSALQSFLSLPKFIICINSIIEKKTTQPFFTELKKIIEEKYHNPTNFIRSLKTKYAITDNQFITFVDNFISELPKGKYEDLFYGKGVSIKECRKCEFPNGEDIKFKVVNLSFDNPFKIIFIPYQNDKNPINMFEMPDKRKNYVLMSEKANEFNIIKDISPEYPHIYAFELPEAGPSRGNLFAIIRLIRNGRFITEPMLCEVKQGHHPNKLTLKKSIQERIKNLFDARLKFEIPSDLTFFMPSEDNPSICEQFIPVNISEGSLRYNIKSANDKSAKLSLKSLFNGFIKLSLYDKEVKCNGCGKVSRPFARYRITDFPKIIVFRIDGCETQNSNSFQLQIPEFVAFGSDTNGYNTFDSLADPSLYKGLKESSIKPYELRATINRNSNNQFTAAGKRGDKWYEFNDTLVNPVDDPSEASGTPYILFYESIGDEKLSRPLHEAQPSAQPPQAIAGVPNPTKQPIKYLHNSTRSMITNIDRSVQTNASEIINFFRDRTKDPTISGFKYNGKTYRYGDTTSVNGIFPIGRKEVPLIELIVSNAAYRPSPPSSPQSPNNPASPSPTSPRPKVSPQPSADYPAAAHLYTHPLSPAVPSKKNASIAFIDYSSSMFACLNDSGVRRADVAIESVNRFLQAGRLFCPSDNVKFFDCIAEKPIAKFEEDSFGGSSDLLDILESAINHVNKKYKEDDYQRRIVIITDCIFPLDDKEDDIEDKKMEIFQQIIKEKIIIDLILLTENGEEEAKDFAAISHYSGGYICCPETPEEVYDFIEKEDFVNLSLRNLLPPEIRNCKFEMRRFDSIARSVKLITKPSIYKPFFYPEVTLVSPFGFFTEMHETGDDVVDRITKEIDISAYNQRVNNGAYSIYRILSREKQIEKRKAVVFLKSCGVLLMFLIVFPENYPSDEPCFKLLSNAKIEGEVSSSMFRIDMSDYTNETRLKVLLSKLNDRLKTCKVTPNKDDTLESFDQIEGRFYVQYGEREKSDGYFQKLEKVRRRYY</sequence>
<feature type="region of interest" description="Disordered" evidence="1">
    <location>
        <begin position="570"/>
        <end position="602"/>
    </location>
</feature>
<dbReference type="Pfam" id="PF00443">
    <property type="entry name" value="UCH"/>
    <property type="match status" value="1"/>
</dbReference>
<dbReference type="SUPFAM" id="SSF54001">
    <property type="entry name" value="Cysteine proteinases"/>
    <property type="match status" value="1"/>
</dbReference>
<dbReference type="InterPro" id="IPR038765">
    <property type="entry name" value="Papain-like_cys_pep_sf"/>
</dbReference>
<proteinExistence type="predicted"/>
<keyword evidence="4" id="KW-1185">Reference proteome</keyword>
<feature type="compositionally biased region" description="Pro residues" evidence="1">
    <location>
        <begin position="583"/>
        <end position="596"/>
    </location>
</feature>
<evidence type="ECO:0000259" key="2">
    <source>
        <dbReference type="PROSITE" id="PS50235"/>
    </source>
</evidence>
<dbReference type="InterPro" id="IPR028889">
    <property type="entry name" value="USP"/>
</dbReference>
<feature type="domain" description="USP" evidence="2">
    <location>
        <begin position="19"/>
        <end position="457"/>
    </location>
</feature>
<dbReference type="InterPro" id="IPR036465">
    <property type="entry name" value="vWFA_dom_sf"/>
</dbReference>
<dbReference type="Proteomes" id="UP001470230">
    <property type="component" value="Unassembled WGS sequence"/>
</dbReference>
<protein>
    <recommendedName>
        <fullName evidence="2">USP domain-containing protein</fullName>
    </recommendedName>
</protein>
<evidence type="ECO:0000313" key="4">
    <source>
        <dbReference type="Proteomes" id="UP001470230"/>
    </source>
</evidence>
<dbReference type="EMBL" id="JAPFFF010000001">
    <property type="protein sequence ID" value="KAK8899291.1"/>
    <property type="molecule type" value="Genomic_DNA"/>
</dbReference>
<reference evidence="3 4" key="1">
    <citation type="submission" date="2024-04" db="EMBL/GenBank/DDBJ databases">
        <title>Tritrichomonas musculus Genome.</title>
        <authorList>
            <person name="Alves-Ferreira E."/>
            <person name="Grigg M."/>
            <person name="Lorenzi H."/>
            <person name="Galac M."/>
        </authorList>
    </citation>
    <scope>NUCLEOTIDE SEQUENCE [LARGE SCALE GENOMIC DNA]</scope>
    <source>
        <strain evidence="3 4">EAF2021</strain>
    </source>
</reference>
<evidence type="ECO:0000313" key="3">
    <source>
        <dbReference type="EMBL" id="KAK8899291.1"/>
    </source>
</evidence>
<dbReference type="PROSITE" id="PS50235">
    <property type="entry name" value="USP_3"/>
    <property type="match status" value="1"/>
</dbReference>
<name>A0ABR2L7F3_9EUKA</name>
<dbReference type="SUPFAM" id="SSF53300">
    <property type="entry name" value="vWA-like"/>
    <property type="match status" value="1"/>
</dbReference>
<gene>
    <name evidence="3" type="ORF">M9Y10_001604</name>
</gene>
<accession>A0ABR2L7F3</accession>
<dbReference type="InterPro" id="IPR001394">
    <property type="entry name" value="Peptidase_C19_UCH"/>
</dbReference>
<evidence type="ECO:0000256" key="1">
    <source>
        <dbReference type="SAM" id="MobiDB-lite"/>
    </source>
</evidence>
<comment type="caution">
    <text evidence="3">The sequence shown here is derived from an EMBL/GenBank/DDBJ whole genome shotgun (WGS) entry which is preliminary data.</text>
</comment>